<gene>
    <name evidence="2" type="ORF">SAMN06265373_105111</name>
</gene>
<sequence>MMTTQDIQAKEARLLELAKEKFGVRAKTLSRAMKKIGRRVPSRLHRQAEVFVAAQRLGGHPKLMMQADDVAVNKAFDEIVAHLETIDVADRRKAALLNLAAALSFNVMVVVVLVILVLRWRGLI</sequence>
<evidence type="ECO:0000313" key="2">
    <source>
        <dbReference type="EMBL" id="SMP25513.1"/>
    </source>
</evidence>
<keyword evidence="1" id="KW-1133">Transmembrane helix</keyword>
<keyword evidence="1" id="KW-0812">Transmembrane</keyword>
<evidence type="ECO:0000313" key="3">
    <source>
        <dbReference type="Proteomes" id="UP001157961"/>
    </source>
</evidence>
<feature type="transmembrane region" description="Helical" evidence="1">
    <location>
        <begin position="96"/>
        <end position="118"/>
    </location>
</feature>
<proteinExistence type="predicted"/>
<comment type="caution">
    <text evidence="2">The sequence shown here is derived from an EMBL/GenBank/DDBJ whole genome shotgun (WGS) entry which is preliminary data.</text>
</comment>
<name>A0ABY1P4R0_9RHOB</name>
<dbReference type="EMBL" id="FXTY01000005">
    <property type="protein sequence ID" value="SMP25513.1"/>
    <property type="molecule type" value="Genomic_DNA"/>
</dbReference>
<evidence type="ECO:0000256" key="1">
    <source>
        <dbReference type="SAM" id="Phobius"/>
    </source>
</evidence>
<protein>
    <submittedName>
        <fullName evidence="2">Uncharacterized protein</fullName>
    </submittedName>
</protein>
<organism evidence="2 3">
    <name type="scientific">Shimia sagamensis</name>
    <dbReference type="NCBI Taxonomy" id="1566352"/>
    <lineage>
        <taxon>Bacteria</taxon>
        <taxon>Pseudomonadati</taxon>
        <taxon>Pseudomonadota</taxon>
        <taxon>Alphaproteobacteria</taxon>
        <taxon>Rhodobacterales</taxon>
        <taxon>Roseobacteraceae</taxon>
    </lineage>
</organism>
<dbReference type="RefSeq" id="WP_283426533.1">
    <property type="nucleotide sequence ID" value="NZ_FXTY01000005.1"/>
</dbReference>
<keyword evidence="3" id="KW-1185">Reference proteome</keyword>
<dbReference type="Proteomes" id="UP001157961">
    <property type="component" value="Unassembled WGS sequence"/>
</dbReference>
<reference evidence="2 3" key="1">
    <citation type="submission" date="2017-05" db="EMBL/GenBank/DDBJ databases">
        <authorList>
            <person name="Varghese N."/>
            <person name="Submissions S."/>
        </authorList>
    </citation>
    <scope>NUCLEOTIDE SEQUENCE [LARGE SCALE GENOMIC DNA]</scope>
    <source>
        <strain evidence="2 3">DSM 29734</strain>
    </source>
</reference>
<keyword evidence="1" id="KW-0472">Membrane</keyword>
<accession>A0ABY1P4R0</accession>